<comment type="caution">
    <text evidence="2">The sequence shown here is derived from an EMBL/GenBank/DDBJ whole genome shotgun (WGS) entry which is preliminary data.</text>
</comment>
<feature type="domain" description="Heterokaryon incompatibility" evidence="1">
    <location>
        <begin position="216"/>
        <end position="369"/>
    </location>
</feature>
<dbReference type="AlphaFoldDB" id="A0A9P6LN59"/>
<protein>
    <recommendedName>
        <fullName evidence="1">Heterokaryon incompatibility domain-containing protein</fullName>
    </recommendedName>
</protein>
<dbReference type="RefSeq" id="XP_038747668.1">
    <property type="nucleotide sequence ID" value="XM_038886964.1"/>
</dbReference>
<organism evidence="2 3">
    <name type="scientific">Colletotrichum karsti</name>
    <dbReference type="NCBI Taxonomy" id="1095194"/>
    <lineage>
        <taxon>Eukaryota</taxon>
        <taxon>Fungi</taxon>
        <taxon>Dikarya</taxon>
        <taxon>Ascomycota</taxon>
        <taxon>Pezizomycotina</taxon>
        <taxon>Sordariomycetes</taxon>
        <taxon>Hypocreomycetidae</taxon>
        <taxon>Glomerellales</taxon>
        <taxon>Glomerellaceae</taxon>
        <taxon>Colletotrichum</taxon>
        <taxon>Colletotrichum boninense species complex</taxon>
    </lineage>
</organism>
<dbReference type="OrthoDB" id="5362512at2759"/>
<dbReference type="PANTHER" id="PTHR33112">
    <property type="entry name" value="DOMAIN PROTEIN, PUTATIVE-RELATED"/>
    <property type="match status" value="1"/>
</dbReference>
<dbReference type="GeneID" id="62160038"/>
<gene>
    <name evidence="2" type="ORF">CkaCkLH20_04245</name>
</gene>
<reference evidence="2" key="1">
    <citation type="submission" date="2020-03" db="EMBL/GenBank/DDBJ databases">
        <authorList>
            <person name="He L."/>
        </authorList>
    </citation>
    <scope>NUCLEOTIDE SEQUENCE</scope>
    <source>
        <strain evidence="2">CkLH20</strain>
    </source>
</reference>
<dbReference type="PANTHER" id="PTHR33112:SF16">
    <property type="entry name" value="HETEROKARYON INCOMPATIBILITY DOMAIN-CONTAINING PROTEIN"/>
    <property type="match status" value="1"/>
</dbReference>
<accession>A0A9P6LN59</accession>
<evidence type="ECO:0000313" key="2">
    <source>
        <dbReference type="EMBL" id="KAF9878207.1"/>
    </source>
</evidence>
<reference evidence="2" key="2">
    <citation type="submission" date="2020-11" db="EMBL/GenBank/DDBJ databases">
        <title>Whole genome sequencing of Colletotrichum sp.</title>
        <authorList>
            <person name="Li H."/>
        </authorList>
    </citation>
    <scope>NUCLEOTIDE SEQUENCE</scope>
    <source>
        <strain evidence="2">CkLH20</strain>
    </source>
</reference>
<keyword evidence="3" id="KW-1185">Reference proteome</keyword>
<dbReference type="EMBL" id="JAATWM020000011">
    <property type="protein sequence ID" value="KAF9878207.1"/>
    <property type="molecule type" value="Genomic_DNA"/>
</dbReference>
<evidence type="ECO:0000313" key="3">
    <source>
        <dbReference type="Proteomes" id="UP000781932"/>
    </source>
</evidence>
<name>A0A9P6LN59_9PEZI</name>
<dbReference type="Proteomes" id="UP000781932">
    <property type="component" value="Unassembled WGS sequence"/>
</dbReference>
<dbReference type="InterPro" id="IPR010730">
    <property type="entry name" value="HET"/>
</dbReference>
<evidence type="ECO:0000259" key="1">
    <source>
        <dbReference type="Pfam" id="PF06985"/>
    </source>
</evidence>
<proteinExistence type="predicted"/>
<sequence>MSLCDLCKSLPLENLPPFPDEKYSRTLSGKQRLHNLYLKDYERGKPLERFGVSYHPDLDSLRKAASGGCVLCQAVAKEADGILDELASPSEFSLNSYVPDWDMWLTKRGEDGGDGLWVLSRCAENSDRSIAVVAAIGFASDEDDPLSAGSSDRVLREVPDQKTHNHIVQWLKKCDEHPHCKPEESPLPTRILDVGTTDANPVIKLVEPGPGQTGSYVTLSYCWGRTAKHFTTTAETIQARKNGIDFDDLPRTFQDAITVTRMLGVRYLWIDSLCIRQDDLKDWERESAQMKAVYSNSHLTLAGDKSHDTDGGLLSPRTPRSYFKLPRSDSPAEKYILASALPLTTDFIHDFHIQMLEEPLTKRAWGFQERVLARRVLHFASGQLYWECLEGFEAEEGLRLPYRLPFVNDDKELVDYTENLSKRNTEKPSRMNSNSTKEKWQRLIWEYGRREMTNPADKLPAISGIARSMSNILGDEYLAGLWRGSLIQDLCWQGLRCKAPEGGYRAPSWSWASVDGIPAMGLMGDVDEMATVLDARVEIDGDNPFGRVKDGWIKLEGPLVRMELSEKKGPTGHMMFRSVNGSGDCFAMLDSMDRDYEASSELIKTMEVYALILAYSYGFPAKPDPEKERPCAHGLFVTPALDRPGCMRRIGAALEEPGVFGSEEIMSSRTTVTLV</sequence>
<dbReference type="Pfam" id="PF06985">
    <property type="entry name" value="HET"/>
    <property type="match status" value="1"/>
</dbReference>